<comment type="similarity">
    <text evidence="2">Belongs to the acyl-CoA dehydrogenase family.</text>
</comment>
<gene>
    <name evidence="9" type="ORF">DES41_101157</name>
</gene>
<evidence type="ECO:0000259" key="8">
    <source>
        <dbReference type="Pfam" id="PF02771"/>
    </source>
</evidence>
<evidence type="ECO:0000256" key="4">
    <source>
        <dbReference type="ARBA" id="ARBA00022827"/>
    </source>
</evidence>
<dbReference type="SUPFAM" id="SSF56645">
    <property type="entry name" value="Acyl-CoA dehydrogenase NM domain-like"/>
    <property type="match status" value="1"/>
</dbReference>
<protein>
    <recommendedName>
        <fullName evidence="11">Alkylation response protein AidB-like acyl-CoA dehydrogenase</fullName>
    </recommendedName>
</protein>
<dbReference type="Proteomes" id="UP000252884">
    <property type="component" value="Unassembled WGS sequence"/>
</dbReference>
<evidence type="ECO:0000256" key="1">
    <source>
        <dbReference type="ARBA" id="ARBA00001974"/>
    </source>
</evidence>
<dbReference type="PANTHER" id="PTHR43292">
    <property type="entry name" value="ACYL-COA DEHYDROGENASE"/>
    <property type="match status" value="1"/>
</dbReference>
<dbReference type="InterPro" id="IPR009075">
    <property type="entry name" value="AcylCo_DH/oxidase_C"/>
</dbReference>
<evidence type="ECO:0000313" key="10">
    <source>
        <dbReference type="Proteomes" id="UP000252884"/>
    </source>
</evidence>
<evidence type="ECO:0000259" key="6">
    <source>
        <dbReference type="Pfam" id="PF00441"/>
    </source>
</evidence>
<feature type="domain" description="Acyl-CoA dehydrogenase/oxidase C-terminal" evidence="6">
    <location>
        <begin position="231"/>
        <end position="394"/>
    </location>
</feature>
<dbReference type="Gene3D" id="2.40.110.10">
    <property type="entry name" value="Butyryl-CoA Dehydrogenase, subunit A, domain 2"/>
    <property type="match status" value="1"/>
</dbReference>
<dbReference type="InterPro" id="IPR046373">
    <property type="entry name" value="Acyl-CoA_Oxase/DH_mid-dom_sf"/>
</dbReference>
<dbReference type="InterPro" id="IPR013786">
    <property type="entry name" value="AcylCoA_DH/ox_N"/>
</dbReference>
<name>A0A368YBJ3_9BURK</name>
<dbReference type="Pfam" id="PF00441">
    <property type="entry name" value="Acyl-CoA_dh_1"/>
    <property type="match status" value="1"/>
</dbReference>
<dbReference type="GO" id="GO:0005886">
    <property type="term" value="C:plasma membrane"/>
    <property type="evidence" value="ECO:0007669"/>
    <property type="project" value="TreeGrafter"/>
</dbReference>
<proteinExistence type="inferred from homology"/>
<dbReference type="Pfam" id="PF02770">
    <property type="entry name" value="Acyl-CoA_dh_M"/>
    <property type="match status" value="1"/>
</dbReference>
<dbReference type="InterPro" id="IPR009100">
    <property type="entry name" value="AcylCoA_DH/oxidase_NM_dom_sf"/>
</dbReference>
<dbReference type="OrthoDB" id="9770681at2"/>
<comment type="cofactor">
    <cofactor evidence="1">
        <name>FAD</name>
        <dbReference type="ChEBI" id="CHEBI:57692"/>
    </cofactor>
</comment>
<dbReference type="Gene3D" id="1.20.140.10">
    <property type="entry name" value="Butyryl-CoA Dehydrogenase, subunit A, domain 3"/>
    <property type="match status" value="1"/>
</dbReference>
<dbReference type="GO" id="GO:0050660">
    <property type="term" value="F:flavin adenine dinucleotide binding"/>
    <property type="evidence" value="ECO:0007669"/>
    <property type="project" value="InterPro"/>
</dbReference>
<dbReference type="Pfam" id="PF02771">
    <property type="entry name" value="Acyl-CoA_dh_N"/>
    <property type="match status" value="1"/>
</dbReference>
<evidence type="ECO:0000259" key="7">
    <source>
        <dbReference type="Pfam" id="PF02770"/>
    </source>
</evidence>
<evidence type="ECO:0000256" key="2">
    <source>
        <dbReference type="ARBA" id="ARBA00009347"/>
    </source>
</evidence>
<keyword evidence="3" id="KW-0285">Flavoprotein</keyword>
<dbReference type="InterPro" id="IPR052161">
    <property type="entry name" value="Mycobact_Acyl-CoA_DH"/>
</dbReference>
<dbReference type="InterPro" id="IPR006091">
    <property type="entry name" value="Acyl-CoA_Oxase/DH_mid-dom"/>
</dbReference>
<dbReference type="FunFam" id="2.40.110.10:FF:000011">
    <property type="entry name" value="Acyl-CoA dehydrogenase FadE34"/>
    <property type="match status" value="1"/>
</dbReference>
<feature type="domain" description="Acyl-CoA oxidase/dehydrogenase middle" evidence="7">
    <location>
        <begin position="125"/>
        <end position="219"/>
    </location>
</feature>
<comment type="caution">
    <text evidence="9">The sequence shown here is derived from an EMBL/GenBank/DDBJ whole genome shotgun (WGS) entry which is preliminary data.</text>
</comment>
<dbReference type="EMBL" id="QPJK01000001">
    <property type="protein sequence ID" value="RCW75564.1"/>
    <property type="molecule type" value="Genomic_DNA"/>
</dbReference>
<dbReference type="RefSeq" id="WP_114465033.1">
    <property type="nucleotide sequence ID" value="NZ_QPJK01000001.1"/>
</dbReference>
<feature type="domain" description="Acyl-CoA dehydrogenase/oxidase N-terminal" evidence="8">
    <location>
        <begin position="6"/>
        <end position="121"/>
    </location>
</feature>
<reference evidence="9 10" key="1">
    <citation type="submission" date="2018-07" db="EMBL/GenBank/DDBJ databases">
        <title>Genomic Encyclopedia of Type Strains, Phase IV (KMG-IV): sequencing the most valuable type-strain genomes for metagenomic binning, comparative biology and taxonomic classification.</title>
        <authorList>
            <person name="Goeker M."/>
        </authorList>
    </citation>
    <scope>NUCLEOTIDE SEQUENCE [LARGE SCALE GENOMIC DNA]</scope>
    <source>
        <strain evidence="9 10">DSM 21634</strain>
    </source>
</reference>
<dbReference type="InterPro" id="IPR037069">
    <property type="entry name" value="AcylCoA_DH/ox_N_sf"/>
</dbReference>
<evidence type="ECO:0008006" key="11">
    <source>
        <dbReference type="Google" id="ProtNLM"/>
    </source>
</evidence>
<accession>A0A368YBJ3</accession>
<evidence type="ECO:0000256" key="3">
    <source>
        <dbReference type="ARBA" id="ARBA00022630"/>
    </source>
</evidence>
<evidence type="ECO:0000313" key="9">
    <source>
        <dbReference type="EMBL" id="RCW75564.1"/>
    </source>
</evidence>
<keyword evidence="4" id="KW-0274">FAD</keyword>
<keyword evidence="5" id="KW-0560">Oxidoreductase</keyword>
<organism evidence="9 10">
    <name type="scientific">Pseudorhodoferax soli</name>
    <dbReference type="NCBI Taxonomy" id="545864"/>
    <lineage>
        <taxon>Bacteria</taxon>
        <taxon>Pseudomonadati</taxon>
        <taxon>Pseudomonadota</taxon>
        <taxon>Betaproteobacteria</taxon>
        <taxon>Burkholderiales</taxon>
        <taxon>Comamonadaceae</taxon>
    </lineage>
</organism>
<evidence type="ECO:0000256" key="5">
    <source>
        <dbReference type="ARBA" id="ARBA00023002"/>
    </source>
</evidence>
<dbReference type="SUPFAM" id="SSF47203">
    <property type="entry name" value="Acyl-CoA dehydrogenase C-terminal domain-like"/>
    <property type="match status" value="1"/>
</dbReference>
<dbReference type="InterPro" id="IPR036250">
    <property type="entry name" value="AcylCo_DH-like_C"/>
</dbReference>
<dbReference type="Gene3D" id="1.10.540.10">
    <property type="entry name" value="Acyl-CoA dehydrogenase/oxidase, N-terminal domain"/>
    <property type="match status" value="1"/>
</dbReference>
<dbReference type="GO" id="GO:0016627">
    <property type="term" value="F:oxidoreductase activity, acting on the CH-CH group of donors"/>
    <property type="evidence" value="ECO:0007669"/>
    <property type="project" value="InterPro"/>
</dbReference>
<keyword evidence="10" id="KW-1185">Reference proteome</keyword>
<sequence length="398" mass="44008">MNLAFTAQEEEFRAEVRRFLADELPRDIAEKVAAGRRLGKAEIERWQAILSRRGWLAPHWPVAHGGAGWSAAQRFIFEVEMAMAHAPSPIPFGLNMLAPVLIKYGSEEQKTHWLGRMLRGEDWWCQGYSEPGAGSDLANIRTTAIREGDHYVIDGQKTWTTLGQHANMMFCLVRTEKSAKRQQGISFLLVDLRSPGVEVRPIITLDGDHEVNEVFFTDVRAPVANLVGEENQGWTYAKYLLTYERTSMAGIGASSAAMASLKALARREMKSGKPLADDPLFAARVARVEIELSNLRTTAMRVVAAATRGEVPGPESSMLKIRGTEVRQQISALARRAIGSSARPYLAELMEDDPGLAPIGDPLAPAVTPTYLNLRKLTIYGGSNEVQRNIISKTTLRL</sequence>
<dbReference type="AlphaFoldDB" id="A0A368YBJ3"/>
<dbReference type="PANTHER" id="PTHR43292:SF3">
    <property type="entry name" value="ACYL-COA DEHYDROGENASE FADE29"/>
    <property type="match status" value="1"/>
</dbReference>